<name>A0A372NQS4_9SPHI</name>
<evidence type="ECO:0000313" key="1">
    <source>
        <dbReference type="EMBL" id="RFZ91284.1"/>
    </source>
</evidence>
<comment type="caution">
    <text evidence="1">The sequence shown here is derived from an EMBL/GenBank/DDBJ whole genome shotgun (WGS) entry which is preliminary data.</text>
</comment>
<organism evidence="1 2">
    <name type="scientific">Mucilaginibacter conchicola</name>
    <dbReference type="NCBI Taxonomy" id="2303333"/>
    <lineage>
        <taxon>Bacteria</taxon>
        <taxon>Pseudomonadati</taxon>
        <taxon>Bacteroidota</taxon>
        <taxon>Sphingobacteriia</taxon>
        <taxon>Sphingobacteriales</taxon>
        <taxon>Sphingobacteriaceae</taxon>
        <taxon>Mucilaginibacter</taxon>
    </lineage>
</organism>
<protein>
    <submittedName>
        <fullName evidence="1">Uncharacterized protein</fullName>
    </submittedName>
</protein>
<dbReference type="AlphaFoldDB" id="A0A372NQS4"/>
<proteinExistence type="predicted"/>
<evidence type="ECO:0000313" key="2">
    <source>
        <dbReference type="Proteomes" id="UP000264217"/>
    </source>
</evidence>
<gene>
    <name evidence="1" type="ORF">D0C36_20350</name>
</gene>
<reference evidence="1 2" key="1">
    <citation type="submission" date="2018-08" db="EMBL/GenBank/DDBJ databases">
        <title>Mucilaginibacter sp. MYSH2.</title>
        <authorList>
            <person name="Seo T."/>
        </authorList>
    </citation>
    <scope>NUCLEOTIDE SEQUENCE [LARGE SCALE GENOMIC DNA]</scope>
    <source>
        <strain evidence="1 2">MYSH2</strain>
    </source>
</reference>
<keyword evidence="2" id="KW-1185">Reference proteome</keyword>
<dbReference type="Proteomes" id="UP000264217">
    <property type="component" value="Unassembled WGS sequence"/>
</dbReference>
<accession>A0A372NQS4</accession>
<dbReference type="EMBL" id="QWDC01000003">
    <property type="protein sequence ID" value="RFZ91284.1"/>
    <property type="molecule type" value="Genomic_DNA"/>
</dbReference>
<sequence>MYTFDHLSDTEQQEFLKCPAYLPLLAANRHGFAGDKELVAAEPFDHLETFAPRPLLAELYEQAKRVYQPNLEKLDNQLPKGKFERDVAIRSELKKISGLLLKFDAAFAALMHQNMNAFKGHVSAAHEDNLDDFYSPCPARGSPKDQIKSAFRSRTLHSRCQNPVYVSDSNSLANNSLDRSATSHHRSNHTII</sequence>